<evidence type="ECO:0000256" key="9">
    <source>
        <dbReference type="SAM" id="Coils"/>
    </source>
</evidence>
<dbReference type="InterPro" id="IPR029510">
    <property type="entry name" value="Ald_DH_CS_GLU"/>
</dbReference>
<comment type="similarity">
    <text evidence="1 8">Belongs to the aldehyde dehydrogenase family.</text>
</comment>
<comment type="caution">
    <text evidence="11">The sequence shown here is derived from an EMBL/GenBank/DDBJ whole genome shotgun (WGS) entry which is preliminary data.</text>
</comment>
<gene>
    <name evidence="11" type="ORF">EDM56_13980</name>
</gene>
<feature type="domain" description="Aldehyde dehydrogenase" evidence="10">
    <location>
        <begin position="16"/>
        <end position="480"/>
    </location>
</feature>
<feature type="active site" evidence="7">
    <location>
        <position position="251"/>
    </location>
</feature>
<dbReference type="InterPro" id="IPR016163">
    <property type="entry name" value="Ald_DH_C"/>
</dbReference>
<dbReference type="EC" id="1.2.1.97" evidence="5"/>
<accession>A0A3M8DI41</accession>
<dbReference type="PROSITE" id="PS00687">
    <property type="entry name" value="ALDEHYDE_DEHYDR_GLU"/>
    <property type="match status" value="1"/>
</dbReference>
<dbReference type="GO" id="GO:0016620">
    <property type="term" value="F:oxidoreductase activity, acting on the aldehyde or oxo group of donors, NAD or NADP as acceptor"/>
    <property type="evidence" value="ECO:0007669"/>
    <property type="project" value="InterPro"/>
</dbReference>
<evidence type="ECO:0000256" key="3">
    <source>
        <dbReference type="ARBA" id="ARBA00050326"/>
    </source>
</evidence>
<dbReference type="PANTHER" id="PTHR11699">
    <property type="entry name" value="ALDEHYDE DEHYDROGENASE-RELATED"/>
    <property type="match status" value="1"/>
</dbReference>
<evidence type="ECO:0000256" key="1">
    <source>
        <dbReference type="ARBA" id="ARBA00009986"/>
    </source>
</evidence>
<dbReference type="Gene3D" id="3.40.605.10">
    <property type="entry name" value="Aldehyde Dehydrogenase, Chain A, domain 1"/>
    <property type="match status" value="1"/>
</dbReference>
<keyword evidence="9" id="KW-0175">Coiled coil</keyword>
<dbReference type="InterPro" id="IPR016162">
    <property type="entry name" value="Ald_DH_N"/>
</dbReference>
<evidence type="ECO:0000256" key="2">
    <source>
        <dbReference type="ARBA" id="ARBA00023002"/>
    </source>
</evidence>
<evidence type="ECO:0000256" key="4">
    <source>
        <dbReference type="ARBA" id="ARBA00054572"/>
    </source>
</evidence>
<keyword evidence="12" id="KW-1185">Reference proteome</keyword>
<dbReference type="Gene3D" id="3.40.309.10">
    <property type="entry name" value="Aldehyde Dehydrogenase, Chain A, domain 2"/>
    <property type="match status" value="1"/>
</dbReference>
<dbReference type="InterPro" id="IPR016160">
    <property type="entry name" value="Ald_DH_CS_CYS"/>
</dbReference>
<dbReference type="EMBL" id="RHHQ01000011">
    <property type="protein sequence ID" value="RNB87678.1"/>
    <property type="molecule type" value="Genomic_DNA"/>
</dbReference>
<dbReference type="AlphaFoldDB" id="A0A3M8DI41"/>
<protein>
    <recommendedName>
        <fullName evidence="6">3-sulfolactaldehyde dehydrogenase</fullName>
        <ecNumber evidence="5">1.2.1.97</ecNumber>
    </recommendedName>
</protein>
<dbReference type="FunFam" id="3.40.309.10:FF:000009">
    <property type="entry name" value="Aldehyde dehydrogenase A"/>
    <property type="match status" value="1"/>
</dbReference>
<dbReference type="RefSeq" id="WP_122918520.1">
    <property type="nucleotide sequence ID" value="NZ_RHHQ01000011.1"/>
</dbReference>
<evidence type="ECO:0000256" key="7">
    <source>
        <dbReference type="PROSITE-ProRule" id="PRU10007"/>
    </source>
</evidence>
<dbReference type="FunFam" id="3.40.605.10:FF:000007">
    <property type="entry name" value="NAD/NADP-dependent betaine aldehyde dehydrogenase"/>
    <property type="match status" value="1"/>
</dbReference>
<proteinExistence type="inferred from homology"/>
<comment type="catalytic activity">
    <reaction evidence="3">
        <text>(2S)-3-sulfolactaldehyde + NAD(+) + H2O = (2S)-3-sulfolactate + NADH + 2 H(+)</text>
        <dbReference type="Rhea" id="RHEA:47932"/>
        <dbReference type="ChEBI" id="CHEBI:15377"/>
        <dbReference type="ChEBI" id="CHEBI:15378"/>
        <dbReference type="ChEBI" id="CHEBI:57540"/>
        <dbReference type="ChEBI" id="CHEBI:57945"/>
        <dbReference type="ChEBI" id="CHEBI:61289"/>
        <dbReference type="ChEBI" id="CHEBI:90109"/>
        <dbReference type="EC" id="1.2.1.97"/>
    </reaction>
    <physiologicalReaction direction="left-to-right" evidence="3">
        <dbReference type="Rhea" id="RHEA:47933"/>
    </physiologicalReaction>
</comment>
<dbReference type="SUPFAM" id="SSF53720">
    <property type="entry name" value="ALDH-like"/>
    <property type="match status" value="1"/>
</dbReference>
<organism evidence="11 12">
    <name type="scientific">Brevibacillus fluminis</name>
    <dbReference type="NCBI Taxonomy" id="511487"/>
    <lineage>
        <taxon>Bacteria</taxon>
        <taxon>Bacillati</taxon>
        <taxon>Bacillota</taxon>
        <taxon>Bacilli</taxon>
        <taxon>Bacillales</taxon>
        <taxon>Paenibacillaceae</taxon>
        <taxon>Brevibacillus</taxon>
    </lineage>
</organism>
<dbReference type="OrthoDB" id="20170at2"/>
<evidence type="ECO:0000256" key="8">
    <source>
        <dbReference type="RuleBase" id="RU003345"/>
    </source>
</evidence>
<name>A0A3M8DI41_9BACL</name>
<dbReference type="PROSITE" id="PS00070">
    <property type="entry name" value="ALDEHYDE_DEHYDR_CYS"/>
    <property type="match status" value="1"/>
</dbReference>
<feature type="coiled-coil region" evidence="9">
    <location>
        <begin position="291"/>
        <end position="318"/>
    </location>
</feature>
<evidence type="ECO:0000256" key="6">
    <source>
        <dbReference type="ARBA" id="ARBA00067277"/>
    </source>
</evidence>
<dbReference type="Proteomes" id="UP000271031">
    <property type="component" value="Unassembled WGS sequence"/>
</dbReference>
<keyword evidence="2 8" id="KW-0560">Oxidoreductase</keyword>
<evidence type="ECO:0000259" key="10">
    <source>
        <dbReference type="Pfam" id="PF00171"/>
    </source>
</evidence>
<comment type="function">
    <text evidence="4">Part of the sulfo-TAL (or sulfo-SFT) pathway, a D-sulfoquinovose degradation pathway that produces sulfolactate (SL). Catalyzes the oxidation of 3-sulfolactaldehyde (SLA) to sulfolactate (SL).</text>
</comment>
<sequence>MADMLMATNFINGVWKSESNAESFTSINPATGEIVGTCTMSDGQDVAEAVQAASEAYKTWKRVPAPLRADYLWKAADILLQRKAQIAKMMTLEMGKVYAESLGEVDATIASCKYMAGEGRRMFGETIPTGSPDRMAMTVREPLGVVACITPWNFPIALAAYKIFAALVTGNTIVWKPASDVALSAKLFTEVFEEAGLPSGVLNLILGSGSKVGNALAQHQDVKVIAFTGSTEVGIHLAEIGARTLKRISLELGGKNAVIVMEDADLDKAAAGIVKAAFTTTGQRCTAASRVIVVESVREELEQRIVELTEKLRVGNGLEEGTEIGPLANAAQLKTVATYVEIARQEGSRLLTGGVALREGAYQNGFYYTPTVITDVKKDHRIAREEIFGPVLAIISVQDLEEAIEVNNDTEYGLSTSIYTNSLHYANRASRELESGLVYINNGTSNAETGMAFGGVKMSGNGHREVSHHAFDCMTEWKTIYTNY</sequence>
<evidence type="ECO:0000256" key="5">
    <source>
        <dbReference type="ARBA" id="ARBA00066984"/>
    </source>
</evidence>
<evidence type="ECO:0000313" key="12">
    <source>
        <dbReference type="Proteomes" id="UP000271031"/>
    </source>
</evidence>
<dbReference type="InterPro" id="IPR015590">
    <property type="entry name" value="Aldehyde_DH_dom"/>
</dbReference>
<dbReference type="Pfam" id="PF00171">
    <property type="entry name" value="Aldedh"/>
    <property type="match status" value="1"/>
</dbReference>
<evidence type="ECO:0000313" key="11">
    <source>
        <dbReference type="EMBL" id="RNB87678.1"/>
    </source>
</evidence>
<reference evidence="11 12" key="1">
    <citation type="submission" date="2018-10" db="EMBL/GenBank/DDBJ databases">
        <title>Phylogenomics of Brevibacillus.</title>
        <authorList>
            <person name="Dunlap C."/>
        </authorList>
    </citation>
    <scope>NUCLEOTIDE SEQUENCE [LARGE SCALE GENOMIC DNA]</scope>
    <source>
        <strain evidence="11 12">JCM 15716</strain>
    </source>
</reference>
<dbReference type="InterPro" id="IPR016161">
    <property type="entry name" value="Ald_DH/histidinol_DH"/>
</dbReference>